<dbReference type="InterPro" id="IPR055411">
    <property type="entry name" value="LRR_FXL15/At3g58940/PEG3-like"/>
</dbReference>
<sequence>MAQYVCLPFTPNLHFPKPNTPLGFAVNRKRFMDSVDRVMLGVSGSSAMRRFTRNGPVLRVDSDHTKRWTRNVLNPGVLNLPLDRTVHDDSLVLDESACKTLVKLKLNYGFIIPILPEDTSFPALKSLTLYTARFCNLGAFEKLISACPLLEELSILHGVGWELWRCSHILSRPNLKRLTIRSWFYVNLVELGSMSFDIPNLVYLEYSDYVQRQYPAVKLDSLVEAKLELMVKDGDHGSYDPFNLFKGLRHVQKLSLSFPETVEIFDYYREAVPVFENVSQLSITTLLGFCSSFSTLPSLPSVLKKFPNVQTLVIEGPLCGHDHSDFVCRCFSVDVVKLSSPVKVLELTIYKGSSDEMDQIKRFLEDFSCLELVKVRVFPEDYEEKLRIATDLLMLPRASSRCKIQVEFCSKSFPW</sequence>
<keyword evidence="2" id="KW-1185">Reference proteome</keyword>
<protein>
    <submittedName>
        <fullName evidence="3">F-box/LRR-repeat protein At3g58980-like</fullName>
    </submittedName>
</protein>
<reference evidence="3" key="2">
    <citation type="submission" date="2025-08" db="UniProtKB">
        <authorList>
            <consortium name="RefSeq"/>
        </authorList>
    </citation>
    <scope>IDENTIFICATION</scope>
    <source>
        <tissue evidence="3">Leaf</tissue>
    </source>
</reference>
<dbReference type="GeneID" id="108837724"/>
<dbReference type="SUPFAM" id="SSF52047">
    <property type="entry name" value="RNI-like"/>
    <property type="match status" value="1"/>
</dbReference>
<dbReference type="InterPro" id="IPR032675">
    <property type="entry name" value="LRR_dom_sf"/>
</dbReference>
<dbReference type="SMART" id="SM00579">
    <property type="entry name" value="FBD"/>
    <property type="match status" value="1"/>
</dbReference>
<gene>
    <name evidence="3" type="primary">LOC108837724</name>
</gene>
<dbReference type="Proteomes" id="UP000504610">
    <property type="component" value="Chromosome 2"/>
</dbReference>
<reference evidence="2" key="1">
    <citation type="journal article" date="2019" name="Database">
        <title>The radish genome database (RadishGD): an integrated information resource for radish genomics.</title>
        <authorList>
            <person name="Yu H.J."/>
            <person name="Baek S."/>
            <person name="Lee Y.J."/>
            <person name="Cho A."/>
            <person name="Mun J.H."/>
        </authorList>
    </citation>
    <scope>NUCLEOTIDE SEQUENCE [LARGE SCALE GENOMIC DNA]</scope>
    <source>
        <strain evidence="2">cv. WK10039</strain>
    </source>
</reference>
<dbReference type="InterPro" id="IPR055294">
    <property type="entry name" value="FBL60-like"/>
</dbReference>
<name>A0A9W3D948_RAPSA</name>
<dbReference type="Gene3D" id="3.80.10.10">
    <property type="entry name" value="Ribonuclease Inhibitor"/>
    <property type="match status" value="1"/>
</dbReference>
<dbReference type="OrthoDB" id="612216at2759"/>
<dbReference type="RefSeq" id="XP_056860256.1">
    <property type="nucleotide sequence ID" value="XM_057004276.1"/>
</dbReference>
<evidence type="ECO:0000313" key="3">
    <source>
        <dbReference type="RefSeq" id="XP_056860256.1"/>
    </source>
</evidence>
<dbReference type="AlphaFoldDB" id="A0A9W3D948"/>
<dbReference type="Pfam" id="PF24758">
    <property type="entry name" value="LRR_At5g56370"/>
    <property type="match status" value="1"/>
</dbReference>
<accession>A0A9W3D948</accession>
<dbReference type="KEGG" id="rsz:108837724"/>
<evidence type="ECO:0000259" key="1">
    <source>
        <dbReference type="SMART" id="SM00579"/>
    </source>
</evidence>
<organism evidence="2 3">
    <name type="scientific">Raphanus sativus</name>
    <name type="common">Radish</name>
    <name type="synonym">Raphanus raphanistrum var. sativus</name>
    <dbReference type="NCBI Taxonomy" id="3726"/>
    <lineage>
        <taxon>Eukaryota</taxon>
        <taxon>Viridiplantae</taxon>
        <taxon>Streptophyta</taxon>
        <taxon>Embryophyta</taxon>
        <taxon>Tracheophyta</taxon>
        <taxon>Spermatophyta</taxon>
        <taxon>Magnoliopsida</taxon>
        <taxon>eudicotyledons</taxon>
        <taxon>Gunneridae</taxon>
        <taxon>Pentapetalae</taxon>
        <taxon>rosids</taxon>
        <taxon>malvids</taxon>
        <taxon>Brassicales</taxon>
        <taxon>Brassicaceae</taxon>
        <taxon>Brassiceae</taxon>
        <taxon>Raphanus</taxon>
    </lineage>
</organism>
<evidence type="ECO:0000313" key="2">
    <source>
        <dbReference type="Proteomes" id="UP000504610"/>
    </source>
</evidence>
<feature type="domain" description="FBD" evidence="1">
    <location>
        <begin position="335"/>
        <end position="407"/>
    </location>
</feature>
<dbReference type="PANTHER" id="PTHR31293">
    <property type="entry name" value="RNI-LIKE SUPERFAMILY PROTEIN"/>
    <property type="match status" value="1"/>
</dbReference>
<dbReference type="InterPro" id="IPR006566">
    <property type="entry name" value="FBD"/>
</dbReference>
<proteinExistence type="predicted"/>
<dbReference type="PANTHER" id="PTHR31293:SF12">
    <property type="entry name" value="RNI-LIKE SUPERFAMILY PROTEIN"/>
    <property type="match status" value="1"/>
</dbReference>